<proteinExistence type="predicted"/>
<gene>
    <name evidence="2" type="ORF">J2Y00_002441</name>
</gene>
<dbReference type="AlphaFoldDB" id="A0AAE3XDX0"/>
<dbReference type="EMBL" id="JAVDQK010000005">
    <property type="protein sequence ID" value="MDR6218844.1"/>
    <property type="molecule type" value="Genomic_DNA"/>
</dbReference>
<comment type="caution">
    <text evidence="2">The sequence shown here is derived from an EMBL/GenBank/DDBJ whole genome shotgun (WGS) entry which is preliminary data.</text>
</comment>
<dbReference type="InterPro" id="IPR045517">
    <property type="entry name" value="Glyoxalase_8"/>
</dbReference>
<dbReference type="RefSeq" id="WP_309853532.1">
    <property type="nucleotide sequence ID" value="NZ_JAVDQJ010000004.1"/>
</dbReference>
<reference evidence="2" key="1">
    <citation type="submission" date="2023-07" db="EMBL/GenBank/DDBJ databases">
        <title>Sorghum-associated microbial communities from plants grown in Nebraska, USA.</title>
        <authorList>
            <person name="Schachtman D."/>
        </authorList>
    </citation>
    <scope>NUCLEOTIDE SEQUENCE</scope>
    <source>
        <strain evidence="2">BE330</strain>
    </source>
</reference>
<organism evidence="2 3">
    <name type="scientific">Deinococcus soli</name>
    <name type="common">ex Cha et al. 2016</name>
    <dbReference type="NCBI Taxonomy" id="1309411"/>
    <lineage>
        <taxon>Bacteria</taxon>
        <taxon>Thermotogati</taxon>
        <taxon>Deinococcota</taxon>
        <taxon>Deinococci</taxon>
        <taxon>Deinococcales</taxon>
        <taxon>Deinococcaceae</taxon>
        <taxon>Deinococcus</taxon>
    </lineage>
</organism>
<feature type="domain" description="Glyoxalase-related protein" evidence="1">
    <location>
        <begin position="4"/>
        <end position="64"/>
    </location>
</feature>
<name>A0AAE3XDX0_9DEIO</name>
<accession>A0AAE3XDX0</accession>
<evidence type="ECO:0000259" key="1">
    <source>
        <dbReference type="Pfam" id="PF20066"/>
    </source>
</evidence>
<protein>
    <recommendedName>
        <fullName evidence="1">Glyoxalase-related protein domain-containing protein</fullName>
    </recommendedName>
</protein>
<evidence type="ECO:0000313" key="2">
    <source>
        <dbReference type="EMBL" id="MDR6218844.1"/>
    </source>
</evidence>
<dbReference type="Proteomes" id="UP001185331">
    <property type="component" value="Unassembled WGS sequence"/>
</dbReference>
<sequence>MQDQTIKTQAKRLRALAPQYLGRELSSIQSLQLISRVHGHRDWQTAKAAEAAAPAPVTSVFTVSYAADTSTDGLYMTDPQVFLTRDAAFDEVADRVRQGVYVDAGIDPDDLDSADEDRAAALRSVLEDALEDLESARAAGHGGHLLTVEYDEDLQDDNTSNFSFLISELRLPSGAAQPSAAPAAKPSMHDLAEQLHEARVNQIADMVEGHTGTRPKQLTLHWTRGEEYGLPVLDLVEADGVDLMDADHDTYAWELPEPAFQSALRLLEDAFDGRGEGRETYAVPARPPAPKPRAGAGVLNPAGVPAALRAERRWAVLAPNHATEPLQWVPNTLRGGQLQRLNFTRTDEWLTFEDAAAHAVKHGLEVGFIMGSDSPVLVLETPGGTRMPPLGYMERTRDGTGVRVWFREGSSASAHLRAQGPLGTLVATGQVIRVTGMPMSSSEPDLPWVNPAWFTAYFREYITGQ</sequence>
<dbReference type="Pfam" id="PF20066">
    <property type="entry name" value="Glyoxalase_8"/>
    <property type="match status" value="1"/>
</dbReference>
<evidence type="ECO:0000313" key="3">
    <source>
        <dbReference type="Proteomes" id="UP001185331"/>
    </source>
</evidence>